<dbReference type="GeneID" id="20206621"/>
<dbReference type="InParanoid" id="T1FCS2"/>
<dbReference type="EMBL" id="AMQM01006306">
    <property type="status" value="NOT_ANNOTATED_CDS"/>
    <property type="molecule type" value="Genomic_DNA"/>
</dbReference>
<reference evidence="4" key="1">
    <citation type="submission" date="2012-12" db="EMBL/GenBank/DDBJ databases">
        <authorList>
            <person name="Hellsten U."/>
            <person name="Grimwood J."/>
            <person name="Chapman J.A."/>
            <person name="Shapiro H."/>
            <person name="Aerts A."/>
            <person name="Otillar R.P."/>
            <person name="Terry A.Y."/>
            <person name="Boore J.L."/>
            <person name="Simakov O."/>
            <person name="Marletaz F."/>
            <person name="Cho S.-J."/>
            <person name="Edsinger-Gonzales E."/>
            <person name="Havlak P."/>
            <person name="Kuo D.-H."/>
            <person name="Larsson T."/>
            <person name="Lv J."/>
            <person name="Arendt D."/>
            <person name="Savage R."/>
            <person name="Osoegawa K."/>
            <person name="de Jong P."/>
            <person name="Lindberg D.R."/>
            <person name="Seaver E.C."/>
            <person name="Weisblat D.A."/>
            <person name="Putnam N.H."/>
            <person name="Grigoriev I.V."/>
            <person name="Rokhsar D.S."/>
        </authorList>
    </citation>
    <scope>NUCLEOTIDE SEQUENCE</scope>
</reference>
<reference evidence="3" key="3">
    <citation type="submission" date="2015-06" db="UniProtKB">
        <authorList>
            <consortium name="EnsemblMetazoa"/>
        </authorList>
    </citation>
    <scope>IDENTIFICATION</scope>
</reference>
<dbReference type="Proteomes" id="UP000015101">
    <property type="component" value="Unassembled WGS sequence"/>
</dbReference>
<dbReference type="HOGENOM" id="CLU_2123736_0_0_1"/>
<dbReference type="CTD" id="20206621"/>
<evidence type="ECO:0000256" key="1">
    <source>
        <dbReference type="SAM" id="SignalP"/>
    </source>
</evidence>
<reference evidence="2 4" key="2">
    <citation type="journal article" date="2013" name="Nature">
        <title>Insights into bilaterian evolution from three spiralian genomes.</title>
        <authorList>
            <person name="Simakov O."/>
            <person name="Marletaz F."/>
            <person name="Cho S.J."/>
            <person name="Edsinger-Gonzales E."/>
            <person name="Havlak P."/>
            <person name="Hellsten U."/>
            <person name="Kuo D.H."/>
            <person name="Larsson T."/>
            <person name="Lv J."/>
            <person name="Arendt D."/>
            <person name="Savage R."/>
            <person name="Osoegawa K."/>
            <person name="de Jong P."/>
            <person name="Grimwood J."/>
            <person name="Chapman J.A."/>
            <person name="Shapiro H."/>
            <person name="Aerts A."/>
            <person name="Otillar R.P."/>
            <person name="Terry A.Y."/>
            <person name="Boore J.L."/>
            <person name="Grigoriev I.V."/>
            <person name="Lindberg D.R."/>
            <person name="Seaver E.C."/>
            <person name="Weisblat D.A."/>
            <person name="Putnam N.H."/>
            <person name="Rokhsar D.S."/>
        </authorList>
    </citation>
    <scope>NUCLEOTIDE SEQUENCE</scope>
</reference>
<name>T1FCS2_HELRO</name>
<dbReference type="KEGG" id="hro:HELRODRAFT_178122"/>
<sequence length="114" mass="12648">MNHLVAILVLISVVPLDAEEGHHLAHKTVLAGNMAAILASVMSIPTAKPTFLSRGTRHAAAQFTDTLTCRTGEHCGGDYSDWYGHYIACYIKNQYGKWVRTGSWDYVNNVTYYT</sequence>
<gene>
    <name evidence="3" type="primary">20206621</name>
    <name evidence="2" type="ORF">HELRODRAFT_178122</name>
</gene>
<evidence type="ECO:0000313" key="4">
    <source>
        <dbReference type="Proteomes" id="UP000015101"/>
    </source>
</evidence>
<evidence type="ECO:0000313" key="2">
    <source>
        <dbReference type="EMBL" id="ESN97335.1"/>
    </source>
</evidence>
<dbReference type="EMBL" id="KB097379">
    <property type="protein sequence ID" value="ESN97335.1"/>
    <property type="molecule type" value="Genomic_DNA"/>
</dbReference>
<evidence type="ECO:0000313" key="3">
    <source>
        <dbReference type="EnsemblMetazoa" id="HelroP178122"/>
    </source>
</evidence>
<accession>T1FCS2</accession>
<protein>
    <submittedName>
        <fullName evidence="2 3">Uncharacterized protein</fullName>
    </submittedName>
</protein>
<dbReference type="AlphaFoldDB" id="T1FCS2"/>
<dbReference type="EnsemblMetazoa" id="HelroT178122">
    <property type="protein sequence ID" value="HelroP178122"/>
    <property type="gene ID" value="HelroG178122"/>
</dbReference>
<organism evidence="3 4">
    <name type="scientific">Helobdella robusta</name>
    <name type="common">Californian leech</name>
    <dbReference type="NCBI Taxonomy" id="6412"/>
    <lineage>
        <taxon>Eukaryota</taxon>
        <taxon>Metazoa</taxon>
        <taxon>Spiralia</taxon>
        <taxon>Lophotrochozoa</taxon>
        <taxon>Annelida</taxon>
        <taxon>Clitellata</taxon>
        <taxon>Hirudinea</taxon>
        <taxon>Rhynchobdellida</taxon>
        <taxon>Glossiphoniidae</taxon>
        <taxon>Helobdella</taxon>
    </lineage>
</organism>
<feature type="chain" id="PRO_5010980545" evidence="1">
    <location>
        <begin position="19"/>
        <end position="114"/>
    </location>
</feature>
<proteinExistence type="predicted"/>
<dbReference type="RefSeq" id="XP_009024512.1">
    <property type="nucleotide sequence ID" value="XM_009026264.1"/>
</dbReference>
<keyword evidence="4" id="KW-1185">Reference proteome</keyword>
<feature type="signal peptide" evidence="1">
    <location>
        <begin position="1"/>
        <end position="18"/>
    </location>
</feature>
<keyword evidence="1" id="KW-0732">Signal</keyword>